<feature type="binding site" evidence="1">
    <location>
        <position position="120"/>
    </location>
    <ligand>
        <name>2-oxoglutarate</name>
        <dbReference type="ChEBI" id="CHEBI:16810"/>
    </ligand>
</feature>
<dbReference type="GeneID" id="36329138"/>
<dbReference type="PANTHER" id="PTHR31573:SF4">
    <property type="entry name" value="FE2OG DIOXYGENASE DOMAIN-CONTAINING PROTEIN"/>
    <property type="match status" value="1"/>
</dbReference>
<reference evidence="3 4" key="1">
    <citation type="submission" date="2017-04" db="EMBL/GenBank/DDBJ databases">
        <title>Genome Sequence of the Model Brown-Rot Fungus Postia placenta SB12.</title>
        <authorList>
            <consortium name="DOE Joint Genome Institute"/>
            <person name="Gaskell J."/>
            <person name="Kersten P."/>
            <person name="Larrondo L.F."/>
            <person name="Canessa P."/>
            <person name="Martinez D."/>
            <person name="Hibbett D."/>
            <person name="Schmoll M."/>
            <person name="Kubicek C.P."/>
            <person name="Martinez A.T."/>
            <person name="Yadav J."/>
            <person name="Master E."/>
            <person name="Magnuson J.K."/>
            <person name="James T."/>
            <person name="Yaver D."/>
            <person name="Berka R."/>
            <person name="Labutti K."/>
            <person name="Lipzen A."/>
            <person name="Aerts A."/>
            <person name="Barry K."/>
            <person name="Henrissat B."/>
            <person name="Blanchette R."/>
            <person name="Grigoriev I."/>
            <person name="Cullen D."/>
        </authorList>
    </citation>
    <scope>NUCLEOTIDE SEQUENCE [LARGE SCALE GENOMIC DNA]</scope>
    <source>
        <strain evidence="3 4">MAD-698-R-SB12</strain>
    </source>
</reference>
<dbReference type="InterPro" id="IPR027450">
    <property type="entry name" value="AlkB-like"/>
</dbReference>
<dbReference type="Proteomes" id="UP000194127">
    <property type="component" value="Unassembled WGS sequence"/>
</dbReference>
<gene>
    <name evidence="3" type="ORF">POSPLADRAFT_1132226</name>
</gene>
<evidence type="ECO:0000256" key="1">
    <source>
        <dbReference type="PIRSR" id="PIRSR632852-1"/>
    </source>
</evidence>
<dbReference type="GO" id="GO:0051747">
    <property type="term" value="F:cytosine C-5 DNA demethylase activity"/>
    <property type="evidence" value="ECO:0007669"/>
    <property type="project" value="TreeGrafter"/>
</dbReference>
<dbReference type="SUPFAM" id="SSF51197">
    <property type="entry name" value="Clavaminate synthase-like"/>
    <property type="match status" value="1"/>
</dbReference>
<organism evidence="3 4">
    <name type="scientific">Postia placenta MAD-698-R-SB12</name>
    <dbReference type="NCBI Taxonomy" id="670580"/>
    <lineage>
        <taxon>Eukaryota</taxon>
        <taxon>Fungi</taxon>
        <taxon>Dikarya</taxon>
        <taxon>Basidiomycota</taxon>
        <taxon>Agaricomycotina</taxon>
        <taxon>Agaricomycetes</taxon>
        <taxon>Polyporales</taxon>
        <taxon>Adustoporiaceae</taxon>
        <taxon>Rhodonia</taxon>
    </lineage>
</organism>
<feature type="binding site" evidence="1">
    <location>
        <position position="111"/>
    </location>
    <ligand>
        <name>2-oxoglutarate</name>
        <dbReference type="ChEBI" id="CHEBI:16810"/>
    </ligand>
</feature>
<evidence type="ECO:0000259" key="2">
    <source>
        <dbReference type="Pfam" id="PF13532"/>
    </source>
</evidence>
<feature type="domain" description="Alpha-ketoglutarate-dependent dioxygenase AlkB-like" evidence="2">
    <location>
        <begin position="13"/>
        <end position="192"/>
    </location>
</feature>
<dbReference type="GO" id="GO:0006307">
    <property type="term" value="P:DNA alkylation repair"/>
    <property type="evidence" value="ECO:0007669"/>
    <property type="project" value="TreeGrafter"/>
</dbReference>
<dbReference type="PANTHER" id="PTHR31573">
    <property type="entry name" value="ALPHA-KETOGLUTARATE-DEPENDENT DIOXYGENASE ALKB HOMOLOG 2"/>
    <property type="match status" value="1"/>
</dbReference>
<dbReference type="GO" id="GO:0008198">
    <property type="term" value="F:ferrous iron binding"/>
    <property type="evidence" value="ECO:0007669"/>
    <property type="project" value="TreeGrafter"/>
</dbReference>
<dbReference type="EMBL" id="KZ110592">
    <property type="protein sequence ID" value="OSX66146.1"/>
    <property type="molecule type" value="Genomic_DNA"/>
</dbReference>
<dbReference type="AlphaFoldDB" id="A0A1X6NCG9"/>
<feature type="binding site" evidence="1">
    <location>
        <position position="186"/>
    </location>
    <ligand>
        <name>2-oxoglutarate</name>
        <dbReference type="ChEBI" id="CHEBI:16810"/>
    </ligand>
</feature>
<dbReference type="RefSeq" id="XP_024342940.1">
    <property type="nucleotide sequence ID" value="XM_024484189.1"/>
</dbReference>
<keyword evidence="4" id="KW-1185">Reference proteome</keyword>
<dbReference type="GO" id="GO:0035516">
    <property type="term" value="F:broad specificity oxidative DNA demethylase activity"/>
    <property type="evidence" value="ECO:0007669"/>
    <property type="project" value="TreeGrafter"/>
</dbReference>
<dbReference type="STRING" id="670580.A0A1X6NCG9"/>
<dbReference type="OrthoDB" id="2163491at2759"/>
<protein>
    <recommendedName>
        <fullName evidence="2">Alpha-ketoglutarate-dependent dioxygenase AlkB-like domain-containing protein</fullName>
    </recommendedName>
</protein>
<dbReference type="Gene3D" id="2.60.120.590">
    <property type="entry name" value="Alpha-ketoglutarate-dependent dioxygenase AlkB-like"/>
    <property type="match status" value="1"/>
</dbReference>
<dbReference type="InterPro" id="IPR032852">
    <property type="entry name" value="ALKBH2"/>
</dbReference>
<dbReference type="InterPro" id="IPR037151">
    <property type="entry name" value="AlkB-like_sf"/>
</dbReference>
<dbReference type="Pfam" id="PF13532">
    <property type="entry name" value="2OG-FeII_Oxy_2"/>
    <property type="match status" value="1"/>
</dbReference>
<sequence length="207" mass="23199">HDRGRIILISGTVLMNKEADQIFKEYQQQADSGELLFRRWPLRAVCRGTLLTNYFSQNSGEPYQYVGGTDNTVPWDAAPSAVCRALDLIQQRMKDTLNMPSRFNEVLSAAYMEKQKMAFHSDSERGLGPTVASLSLGSAAYMYFRPLSKYSGDKGKGSSNIALTLYLRHGDVLVMDGEGIQKYYEHTVEPINFRIAATARSIDSCNH</sequence>
<proteinExistence type="predicted"/>
<accession>A0A1X6NCG9</accession>
<feature type="non-terminal residue" evidence="3">
    <location>
        <position position="1"/>
    </location>
</feature>
<evidence type="ECO:0000313" key="4">
    <source>
        <dbReference type="Proteomes" id="UP000194127"/>
    </source>
</evidence>
<evidence type="ECO:0000313" key="3">
    <source>
        <dbReference type="EMBL" id="OSX66146.1"/>
    </source>
</evidence>
<name>A0A1X6NCG9_9APHY</name>